<gene>
    <name evidence="8" type="ORF">MGL_1480</name>
</gene>
<sequence>MTWPTPGRQSAALDTGSASAAEPSDTFKLASPQHAVPALVFQKRMPASLSPPKQQVSPFKNNAPSRVASVSGSSPDKNHARPLVPETSDAAKREHSRRFSHIHSRNLSAFFPRPGTDAAGEYDAYRASQPLSPVQVASAATSSPNTSFDSSTEPSNSPTKRRDRRTERRASYILSNLANGSDMTLRLPSQMAAAKSASSDPTQLISPDPTAPRANSAAWSTLPSRVVSDMQVSPTMDMPHETLRPLPCGASTLCVYSLVHISLGAVLWVLGQIRDSLGLVGIGFLLVFDTMGLGIALWRYRSIKMQLENTTDSFRLPFGPHRFETLLDFSLVLYLFFSGIYMCMENAEHALLASSAPHEEDRAGLILPRTVLAVAVLLCVGTNVVLRNHDRLAAACGMSLDAGDSLDGRPRRSHARHVSVLARPMLAVQPVYDALSNPFAVMILFFVTVLFLSAMLLPPAQAASFDKLVAGLQGASMICVSVTALRPLCKTLLQAAPSAKDTQALKLHKALSVVETHPAVVGVPQIQMWQLALPSLGYTEVGVGTDGKRGLANVLSMRRHAKMAPLVVAVHIKLQRDASVQDCEDVTSLAWHHGSIALNILPHTQVGDMVHNGKTVGDLTVQVTRLGQDADVRVTKHGAHTHCHGHEHGRGHCDGQDHEHDHDHSHENDHDTCRGHHHNHGHAHDYDHDHAHDHDHSIHDAELVHNHAQATEMEAP</sequence>
<keyword evidence="2 6" id="KW-0812">Transmembrane</keyword>
<evidence type="ECO:0000256" key="4">
    <source>
        <dbReference type="ARBA" id="ARBA00023136"/>
    </source>
</evidence>
<evidence type="ECO:0000256" key="5">
    <source>
        <dbReference type="SAM" id="MobiDB-lite"/>
    </source>
</evidence>
<dbReference type="Pfam" id="PF01545">
    <property type="entry name" value="Cation_efflux"/>
    <property type="match status" value="1"/>
</dbReference>
<dbReference type="RefSeq" id="XP_001731297.1">
    <property type="nucleotide sequence ID" value="XM_001731245.1"/>
</dbReference>
<proteinExistence type="predicted"/>
<feature type="region of interest" description="Disordered" evidence="5">
    <location>
        <begin position="133"/>
        <end position="168"/>
    </location>
</feature>
<feature type="region of interest" description="Disordered" evidence="5">
    <location>
        <begin position="46"/>
        <end position="100"/>
    </location>
</feature>
<evidence type="ECO:0000256" key="2">
    <source>
        <dbReference type="ARBA" id="ARBA00022692"/>
    </source>
</evidence>
<feature type="transmembrane region" description="Helical" evidence="6">
    <location>
        <begin position="439"/>
        <end position="457"/>
    </location>
</feature>
<dbReference type="SUPFAM" id="SSF161111">
    <property type="entry name" value="Cation efflux protein transmembrane domain-like"/>
    <property type="match status" value="1"/>
</dbReference>
<dbReference type="GO" id="GO:0016020">
    <property type="term" value="C:membrane"/>
    <property type="evidence" value="ECO:0007669"/>
    <property type="project" value="UniProtKB-SubCell"/>
</dbReference>
<keyword evidence="4 6" id="KW-0472">Membrane</keyword>
<feature type="transmembrane region" description="Helical" evidence="6">
    <location>
        <begin position="277"/>
        <end position="298"/>
    </location>
</feature>
<dbReference type="OrthoDB" id="5382797at2759"/>
<dbReference type="GeneID" id="5855604"/>
<feature type="compositionally biased region" description="Polar residues" evidence="5">
    <location>
        <begin position="196"/>
        <end position="205"/>
    </location>
</feature>
<name>A8PXM2_MALGO</name>
<keyword evidence="3 6" id="KW-1133">Transmembrane helix</keyword>
<dbReference type="Gene3D" id="1.20.1510.10">
    <property type="entry name" value="Cation efflux protein transmembrane domain"/>
    <property type="match status" value="1"/>
</dbReference>
<dbReference type="VEuPathDB" id="FungiDB:MGL_1480"/>
<feature type="transmembrane region" description="Helical" evidence="6">
    <location>
        <begin position="365"/>
        <end position="386"/>
    </location>
</feature>
<evidence type="ECO:0000313" key="8">
    <source>
        <dbReference type="EMBL" id="EDP44083.1"/>
    </source>
</evidence>
<keyword evidence="9" id="KW-1185">Reference proteome</keyword>
<evidence type="ECO:0000256" key="6">
    <source>
        <dbReference type="SAM" id="Phobius"/>
    </source>
</evidence>
<feature type="domain" description="Cation efflux protein transmembrane" evidence="7">
    <location>
        <begin position="257"/>
        <end position="416"/>
    </location>
</feature>
<dbReference type="AlphaFoldDB" id="A8PXM2"/>
<feature type="compositionally biased region" description="Basic and acidic residues" evidence="5">
    <location>
        <begin position="682"/>
        <end position="696"/>
    </location>
</feature>
<dbReference type="InterPro" id="IPR058533">
    <property type="entry name" value="Cation_efflux_TM"/>
</dbReference>
<feature type="region of interest" description="Disordered" evidence="5">
    <location>
        <begin position="1"/>
        <end position="30"/>
    </location>
</feature>
<reference evidence="8 9" key="1">
    <citation type="journal article" date="2007" name="Proc. Natl. Acad. Sci. U.S.A.">
        <title>Dandruff-associated Malassezia genomes reveal convergent and divergent virulence traits shared with plant and human fungal pathogens.</title>
        <authorList>
            <person name="Xu J."/>
            <person name="Saunders C.W."/>
            <person name="Hu P."/>
            <person name="Grant R.A."/>
            <person name="Boekhout T."/>
            <person name="Kuramae E.E."/>
            <person name="Kronstad J.W."/>
            <person name="Deangelis Y.M."/>
            <person name="Reeder N.L."/>
            <person name="Johnstone K.R."/>
            <person name="Leland M."/>
            <person name="Fieno A.M."/>
            <person name="Begley W.M."/>
            <person name="Sun Y."/>
            <person name="Lacey M.P."/>
            <person name="Chaudhary T."/>
            <person name="Keough T."/>
            <person name="Chu L."/>
            <person name="Sears R."/>
            <person name="Yuan B."/>
            <person name="Dawson T.L.Jr."/>
        </authorList>
    </citation>
    <scope>NUCLEOTIDE SEQUENCE [LARGE SCALE GENOMIC DNA]</scope>
    <source>
        <strain evidence="9">ATCC MYA-4612 / CBS 7966</strain>
    </source>
</reference>
<feature type="region of interest" description="Disordered" evidence="5">
    <location>
        <begin position="191"/>
        <end position="218"/>
    </location>
</feature>
<feature type="compositionally biased region" description="Basic and acidic residues" evidence="5">
    <location>
        <begin position="644"/>
        <end position="674"/>
    </location>
</feature>
<accession>A8PXM2</accession>
<dbReference type="GO" id="GO:0008324">
    <property type="term" value="F:monoatomic cation transmembrane transporter activity"/>
    <property type="evidence" value="ECO:0007669"/>
    <property type="project" value="InterPro"/>
</dbReference>
<comment type="subcellular location">
    <subcellularLocation>
        <location evidence="1">Membrane</location>
        <topology evidence="1">Multi-pass membrane protein</topology>
    </subcellularLocation>
</comment>
<organism evidence="8 9">
    <name type="scientific">Malassezia globosa (strain ATCC MYA-4612 / CBS 7966)</name>
    <name type="common">Dandruff-associated fungus</name>
    <dbReference type="NCBI Taxonomy" id="425265"/>
    <lineage>
        <taxon>Eukaryota</taxon>
        <taxon>Fungi</taxon>
        <taxon>Dikarya</taxon>
        <taxon>Basidiomycota</taxon>
        <taxon>Ustilaginomycotina</taxon>
        <taxon>Malasseziomycetes</taxon>
        <taxon>Malasseziales</taxon>
        <taxon>Malasseziaceae</taxon>
        <taxon>Malassezia</taxon>
    </lineage>
</organism>
<dbReference type="InParanoid" id="A8PXM2"/>
<dbReference type="OMA" id="HIWQLTP"/>
<evidence type="ECO:0000256" key="1">
    <source>
        <dbReference type="ARBA" id="ARBA00004141"/>
    </source>
</evidence>
<dbReference type="InterPro" id="IPR027469">
    <property type="entry name" value="Cation_efflux_TMD_sf"/>
</dbReference>
<feature type="region of interest" description="Disordered" evidence="5">
    <location>
        <begin position="641"/>
        <end position="696"/>
    </location>
</feature>
<dbReference type="GO" id="GO:0098771">
    <property type="term" value="P:inorganic ion homeostasis"/>
    <property type="evidence" value="ECO:0007669"/>
    <property type="project" value="UniProtKB-ARBA"/>
</dbReference>
<comment type="caution">
    <text evidence="8">The sequence shown here is derived from an EMBL/GenBank/DDBJ whole genome shotgun (WGS) entry which is preliminary data.</text>
</comment>
<evidence type="ECO:0000313" key="9">
    <source>
        <dbReference type="Proteomes" id="UP000008837"/>
    </source>
</evidence>
<dbReference type="GO" id="GO:0030003">
    <property type="term" value="P:intracellular monoatomic cation homeostasis"/>
    <property type="evidence" value="ECO:0007669"/>
    <property type="project" value="UniProtKB-ARBA"/>
</dbReference>
<feature type="transmembrane region" description="Helical" evidence="6">
    <location>
        <begin position="249"/>
        <end position="270"/>
    </location>
</feature>
<feature type="compositionally biased region" description="Polar residues" evidence="5">
    <location>
        <begin position="138"/>
        <end position="158"/>
    </location>
</feature>
<protein>
    <recommendedName>
        <fullName evidence="7">Cation efflux protein transmembrane domain-containing protein</fullName>
    </recommendedName>
</protein>
<evidence type="ECO:0000256" key="3">
    <source>
        <dbReference type="ARBA" id="ARBA00022989"/>
    </source>
</evidence>
<evidence type="ECO:0000259" key="7">
    <source>
        <dbReference type="Pfam" id="PF01545"/>
    </source>
</evidence>
<feature type="compositionally biased region" description="Polar residues" evidence="5">
    <location>
        <begin position="51"/>
        <end position="75"/>
    </location>
</feature>
<dbReference type="EMBL" id="AAYY01000004">
    <property type="protein sequence ID" value="EDP44083.1"/>
    <property type="molecule type" value="Genomic_DNA"/>
</dbReference>
<dbReference type="KEGG" id="mgl:MGL_1480"/>
<dbReference type="Proteomes" id="UP000008837">
    <property type="component" value="Unassembled WGS sequence"/>
</dbReference>